<dbReference type="PROSITE" id="PS50404">
    <property type="entry name" value="GST_NTER"/>
    <property type="match status" value="1"/>
</dbReference>
<dbReference type="AlphaFoldDB" id="A0A0C9TIP9"/>
<feature type="domain" description="GST N-terminal" evidence="1">
    <location>
        <begin position="27"/>
        <end position="105"/>
    </location>
</feature>
<evidence type="ECO:0008006" key="5">
    <source>
        <dbReference type="Google" id="ProtNLM"/>
    </source>
</evidence>
<dbReference type="Proteomes" id="UP000053647">
    <property type="component" value="Unassembled WGS sequence"/>
</dbReference>
<dbReference type="PANTHER" id="PTHR43968">
    <property type="match status" value="1"/>
</dbReference>
<dbReference type="Pfam" id="PF13409">
    <property type="entry name" value="GST_N_2"/>
    <property type="match status" value="1"/>
</dbReference>
<sequence>MGIPDEQIHPVATGRAAETAAQHQSPQDLTFWSGWFCPFNQQVWIALEEKGIPYQYKEVNPYKKEKHFLELNPKGLVPTVEHKGKALYESLVLCEFLEEAYQSYKPSLLPADPYERARVRIWIDHTSKNILPAWQRLLVAQDKDKEDAARRELYEGQKKLAEQVKGPYFLGEEFSLVDVANAPWAPREYILVEHRGYNPEGAGAKWKAYTERLSERDSVIKTTSDPDKLQVIYDRYLRDEAQSEAAKAIRAGRPMP</sequence>
<dbReference type="InterPro" id="IPR036282">
    <property type="entry name" value="Glutathione-S-Trfase_C_sf"/>
</dbReference>
<protein>
    <recommendedName>
        <fullName evidence="5">Glutathione transferase</fullName>
    </recommendedName>
</protein>
<evidence type="ECO:0000259" key="2">
    <source>
        <dbReference type="PROSITE" id="PS50405"/>
    </source>
</evidence>
<dbReference type="EMBL" id="KN819336">
    <property type="protein sequence ID" value="KIJ15575.1"/>
    <property type="molecule type" value="Genomic_DNA"/>
</dbReference>
<reference evidence="3 4" key="1">
    <citation type="submission" date="2014-06" db="EMBL/GenBank/DDBJ databases">
        <authorList>
            <consortium name="DOE Joint Genome Institute"/>
            <person name="Kuo A."/>
            <person name="Kohler A."/>
            <person name="Nagy L.G."/>
            <person name="Floudas D."/>
            <person name="Copeland A."/>
            <person name="Barry K.W."/>
            <person name="Cichocki N."/>
            <person name="Veneault-Fourrey C."/>
            <person name="LaButti K."/>
            <person name="Lindquist E.A."/>
            <person name="Lipzen A."/>
            <person name="Lundell T."/>
            <person name="Morin E."/>
            <person name="Murat C."/>
            <person name="Sun H."/>
            <person name="Tunlid A."/>
            <person name="Henrissat B."/>
            <person name="Grigoriev I.V."/>
            <person name="Hibbett D.S."/>
            <person name="Martin F."/>
            <person name="Nordberg H.P."/>
            <person name="Cantor M.N."/>
            <person name="Hua S.X."/>
        </authorList>
    </citation>
    <scope>NUCLEOTIDE SEQUENCE [LARGE SCALE GENOMIC DNA]</scope>
    <source>
        <strain evidence="3 4">ATCC 200175</strain>
    </source>
</reference>
<dbReference type="InterPro" id="IPR050983">
    <property type="entry name" value="GST_Omega/HSP26"/>
</dbReference>
<accession>A0A0C9TIP9</accession>
<dbReference type="HOGENOM" id="CLU_011226_9_1_1"/>
<reference evidence="4" key="2">
    <citation type="submission" date="2015-01" db="EMBL/GenBank/DDBJ databases">
        <title>Evolutionary Origins and Diversification of the Mycorrhizal Mutualists.</title>
        <authorList>
            <consortium name="DOE Joint Genome Institute"/>
            <consortium name="Mycorrhizal Genomics Consortium"/>
            <person name="Kohler A."/>
            <person name="Kuo A."/>
            <person name="Nagy L.G."/>
            <person name="Floudas D."/>
            <person name="Copeland A."/>
            <person name="Barry K.W."/>
            <person name="Cichocki N."/>
            <person name="Veneault-Fourrey C."/>
            <person name="LaButti K."/>
            <person name="Lindquist E.A."/>
            <person name="Lipzen A."/>
            <person name="Lundell T."/>
            <person name="Morin E."/>
            <person name="Murat C."/>
            <person name="Riley R."/>
            <person name="Ohm R."/>
            <person name="Sun H."/>
            <person name="Tunlid A."/>
            <person name="Henrissat B."/>
            <person name="Grigoriev I.V."/>
            <person name="Hibbett D.S."/>
            <person name="Martin F."/>
        </authorList>
    </citation>
    <scope>NUCLEOTIDE SEQUENCE [LARGE SCALE GENOMIC DNA]</scope>
    <source>
        <strain evidence="4">ATCC 200175</strain>
    </source>
</reference>
<dbReference type="SFLD" id="SFLDS00019">
    <property type="entry name" value="Glutathione_Transferase_(cytos"/>
    <property type="match status" value="1"/>
</dbReference>
<dbReference type="InterPro" id="IPR004045">
    <property type="entry name" value="Glutathione_S-Trfase_N"/>
</dbReference>
<name>A0A0C9TIP9_PAXIN</name>
<dbReference type="CDD" id="cd00570">
    <property type="entry name" value="GST_N_family"/>
    <property type="match status" value="1"/>
</dbReference>
<dbReference type="GO" id="GO:0005737">
    <property type="term" value="C:cytoplasm"/>
    <property type="evidence" value="ECO:0007669"/>
    <property type="project" value="TreeGrafter"/>
</dbReference>
<dbReference type="PROSITE" id="PS50405">
    <property type="entry name" value="GST_CTER"/>
    <property type="match status" value="1"/>
</dbReference>
<dbReference type="Gene3D" id="3.40.30.10">
    <property type="entry name" value="Glutaredoxin"/>
    <property type="match status" value="1"/>
</dbReference>
<dbReference type="SUPFAM" id="SSF52833">
    <property type="entry name" value="Thioredoxin-like"/>
    <property type="match status" value="1"/>
</dbReference>
<dbReference type="InterPro" id="IPR004046">
    <property type="entry name" value="GST_C"/>
</dbReference>
<dbReference type="SUPFAM" id="SSF47616">
    <property type="entry name" value="GST C-terminal domain-like"/>
    <property type="match status" value="1"/>
</dbReference>
<dbReference type="InterPro" id="IPR036249">
    <property type="entry name" value="Thioredoxin-like_sf"/>
</dbReference>
<gene>
    <name evidence="3" type="ORF">PAXINDRAFT_11694</name>
</gene>
<dbReference type="Gene3D" id="1.20.1050.10">
    <property type="match status" value="1"/>
</dbReference>
<evidence type="ECO:0000259" key="1">
    <source>
        <dbReference type="PROSITE" id="PS50404"/>
    </source>
</evidence>
<dbReference type="SFLD" id="SFLDG00358">
    <property type="entry name" value="Main_(cytGST)"/>
    <property type="match status" value="1"/>
</dbReference>
<dbReference type="OrthoDB" id="4951845at2759"/>
<dbReference type="PANTHER" id="PTHR43968:SF6">
    <property type="entry name" value="GLUTATHIONE S-TRANSFERASE OMEGA"/>
    <property type="match status" value="1"/>
</dbReference>
<keyword evidence="4" id="KW-1185">Reference proteome</keyword>
<dbReference type="Pfam" id="PF00043">
    <property type="entry name" value="GST_C"/>
    <property type="match status" value="1"/>
</dbReference>
<evidence type="ECO:0000313" key="3">
    <source>
        <dbReference type="EMBL" id="KIJ15575.1"/>
    </source>
</evidence>
<dbReference type="InterPro" id="IPR010987">
    <property type="entry name" value="Glutathione-S-Trfase_C-like"/>
</dbReference>
<feature type="domain" description="GST C-terminal" evidence="2">
    <location>
        <begin position="112"/>
        <end position="243"/>
    </location>
</feature>
<dbReference type="InterPro" id="IPR040079">
    <property type="entry name" value="Glutathione_S-Trfase"/>
</dbReference>
<proteinExistence type="predicted"/>
<organism evidence="3 4">
    <name type="scientific">Paxillus involutus ATCC 200175</name>
    <dbReference type="NCBI Taxonomy" id="664439"/>
    <lineage>
        <taxon>Eukaryota</taxon>
        <taxon>Fungi</taxon>
        <taxon>Dikarya</taxon>
        <taxon>Basidiomycota</taxon>
        <taxon>Agaricomycotina</taxon>
        <taxon>Agaricomycetes</taxon>
        <taxon>Agaricomycetidae</taxon>
        <taxon>Boletales</taxon>
        <taxon>Paxilineae</taxon>
        <taxon>Paxillaceae</taxon>
        <taxon>Paxillus</taxon>
    </lineage>
</organism>
<evidence type="ECO:0000313" key="4">
    <source>
        <dbReference type="Proteomes" id="UP000053647"/>
    </source>
</evidence>